<evidence type="ECO:0000256" key="2">
    <source>
        <dbReference type="SAM" id="MobiDB-lite"/>
    </source>
</evidence>
<keyword evidence="1" id="KW-0479">Metal-binding</keyword>
<keyword evidence="1" id="KW-0863">Zinc-finger</keyword>
<reference evidence="4 5" key="1">
    <citation type="submission" date="2023-09" db="EMBL/GenBank/DDBJ databases">
        <authorList>
            <person name="Wang M."/>
        </authorList>
    </citation>
    <scope>NUCLEOTIDE SEQUENCE [LARGE SCALE GENOMIC DNA]</scope>
    <source>
        <strain evidence="4">GT-2023</strain>
        <tissue evidence="4">Liver</tissue>
    </source>
</reference>
<dbReference type="EMBL" id="JAYMGO010000006">
    <property type="protein sequence ID" value="KAL1272219.1"/>
    <property type="molecule type" value="Genomic_DNA"/>
</dbReference>
<feature type="compositionally biased region" description="Polar residues" evidence="2">
    <location>
        <begin position="405"/>
        <end position="415"/>
    </location>
</feature>
<dbReference type="PROSITE" id="PS50158">
    <property type="entry name" value="ZF_CCHC"/>
    <property type="match status" value="1"/>
</dbReference>
<feature type="domain" description="CCHC-type" evidence="3">
    <location>
        <begin position="500"/>
        <end position="513"/>
    </location>
</feature>
<protein>
    <recommendedName>
        <fullName evidence="3">CCHC-type domain-containing protein</fullName>
    </recommendedName>
</protein>
<evidence type="ECO:0000259" key="3">
    <source>
        <dbReference type="PROSITE" id="PS50158"/>
    </source>
</evidence>
<sequence>MADRMRKRLVWDIRKDLITLPSAELFHIAKVIGPVQGKNSSELDLEDSEGCFEYINAFMSSEALLETEDQGMSELLSLQETVTAAKQVCTTACTTDVDPNTHVTHVSPPLTTNEQTLTTNSTYLTPPHAATDLGGVKGAGPRTNTDLSKMLAEYEALSRKIQQYMTTPTQHTEVAQPGAQSSAILPPPLHQTEQSQRAAHSSTFPMLGLPCIQPREFKIHGGQIGDHSSDISYNNVCRQMDAGLRENFSDTDIIRGVLRIIKPGIFKDMLINKDDMTVDELKGFLQSHLGDRSSTELFQELMCTKQSDQETPQQFLYRVMGLKQKILFAARQADSDRKYSTATVQDVFLHTVYQGLSHRCKDIRSELKPLLADSNVSDDAILRHVMKVTSDENERIRRLGPPNRAKQSTANSAQIHSEPGMDEEGRTEAAVRKSQNDPIKQLTARIDALTNMVNTLQHSLVARVEMGCQCSASQPVPRRMNHSRCCPLCTGEGRQDCPHCFICGEEGHRAAGCLRRSQRQGNGSRPLQRDNQ</sequence>
<evidence type="ECO:0000313" key="5">
    <source>
        <dbReference type="Proteomes" id="UP001558613"/>
    </source>
</evidence>
<name>A0ABR3N5K3_9TELE</name>
<gene>
    <name evidence="4" type="ORF">QQF64_028081</name>
</gene>
<feature type="compositionally biased region" description="Basic and acidic residues" evidence="2">
    <location>
        <begin position="423"/>
        <end position="435"/>
    </location>
</feature>
<keyword evidence="1" id="KW-0862">Zinc</keyword>
<dbReference type="InterPro" id="IPR001878">
    <property type="entry name" value="Znf_CCHC"/>
</dbReference>
<comment type="caution">
    <text evidence="4">The sequence shown here is derived from an EMBL/GenBank/DDBJ whole genome shotgun (WGS) entry which is preliminary data.</text>
</comment>
<dbReference type="Proteomes" id="UP001558613">
    <property type="component" value="Unassembled WGS sequence"/>
</dbReference>
<evidence type="ECO:0000256" key="1">
    <source>
        <dbReference type="PROSITE-ProRule" id="PRU00047"/>
    </source>
</evidence>
<keyword evidence="5" id="KW-1185">Reference proteome</keyword>
<feature type="region of interest" description="Disordered" evidence="2">
    <location>
        <begin position="392"/>
        <end position="436"/>
    </location>
</feature>
<organism evidence="4 5">
    <name type="scientific">Cirrhinus molitorella</name>
    <name type="common">mud carp</name>
    <dbReference type="NCBI Taxonomy" id="172907"/>
    <lineage>
        <taxon>Eukaryota</taxon>
        <taxon>Metazoa</taxon>
        <taxon>Chordata</taxon>
        <taxon>Craniata</taxon>
        <taxon>Vertebrata</taxon>
        <taxon>Euteleostomi</taxon>
        <taxon>Actinopterygii</taxon>
        <taxon>Neopterygii</taxon>
        <taxon>Teleostei</taxon>
        <taxon>Ostariophysi</taxon>
        <taxon>Cypriniformes</taxon>
        <taxon>Cyprinidae</taxon>
        <taxon>Labeoninae</taxon>
        <taxon>Labeonini</taxon>
        <taxon>Cirrhinus</taxon>
    </lineage>
</organism>
<evidence type="ECO:0000313" key="4">
    <source>
        <dbReference type="EMBL" id="KAL1272219.1"/>
    </source>
</evidence>
<proteinExistence type="predicted"/>
<accession>A0ABR3N5K3</accession>